<organism evidence="2 3">
    <name type="scientific">Oleiharenicola lentus</name>
    <dbReference type="NCBI Taxonomy" id="2508720"/>
    <lineage>
        <taxon>Bacteria</taxon>
        <taxon>Pseudomonadati</taxon>
        <taxon>Verrucomicrobiota</taxon>
        <taxon>Opitutia</taxon>
        <taxon>Opitutales</taxon>
        <taxon>Opitutaceae</taxon>
        <taxon>Oleiharenicola</taxon>
    </lineage>
</organism>
<name>A0A4Q1C9E2_9BACT</name>
<dbReference type="GO" id="GO:0035438">
    <property type="term" value="F:cyclic-di-GMP binding"/>
    <property type="evidence" value="ECO:0007669"/>
    <property type="project" value="InterPro"/>
</dbReference>
<feature type="domain" description="PilZ" evidence="1">
    <location>
        <begin position="22"/>
        <end position="118"/>
    </location>
</feature>
<dbReference type="Proteomes" id="UP000290218">
    <property type="component" value="Unassembled WGS sequence"/>
</dbReference>
<protein>
    <submittedName>
        <fullName evidence="2">PilZ domain-containing protein</fullName>
    </submittedName>
</protein>
<reference evidence="2 3" key="1">
    <citation type="submission" date="2019-01" db="EMBL/GenBank/DDBJ databases">
        <title>Lacunisphaera sp. strain TWA-58.</title>
        <authorList>
            <person name="Chen W.-M."/>
        </authorList>
    </citation>
    <scope>NUCLEOTIDE SEQUENCE [LARGE SCALE GENOMIC DNA]</scope>
    <source>
        <strain evidence="2 3">TWA-58</strain>
    </source>
</reference>
<evidence type="ECO:0000313" key="3">
    <source>
        <dbReference type="Proteomes" id="UP000290218"/>
    </source>
</evidence>
<dbReference type="EMBL" id="SDHX01000001">
    <property type="protein sequence ID" value="RXK55496.1"/>
    <property type="molecule type" value="Genomic_DNA"/>
</dbReference>
<gene>
    <name evidence="2" type="ORF">ESB00_06265</name>
</gene>
<dbReference type="Gene3D" id="2.40.10.220">
    <property type="entry name" value="predicted glycosyltransferase like domains"/>
    <property type="match status" value="1"/>
</dbReference>
<accession>A0A4Q1C9E2</accession>
<dbReference type="OrthoDB" id="9822777at2"/>
<dbReference type="SUPFAM" id="SSF141371">
    <property type="entry name" value="PilZ domain-like"/>
    <property type="match status" value="1"/>
</dbReference>
<dbReference type="AlphaFoldDB" id="A0A4Q1C9E2"/>
<dbReference type="InterPro" id="IPR009875">
    <property type="entry name" value="PilZ_domain"/>
</dbReference>
<evidence type="ECO:0000313" key="2">
    <source>
        <dbReference type="EMBL" id="RXK55496.1"/>
    </source>
</evidence>
<proteinExistence type="predicted"/>
<keyword evidence="3" id="KW-1185">Reference proteome</keyword>
<comment type="caution">
    <text evidence="2">The sequence shown here is derived from an EMBL/GenBank/DDBJ whole genome shotgun (WGS) entry which is preliminary data.</text>
</comment>
<dbReference type="Pfam" id="PF07238">
    <property type="entry name" value="PilZ"/>
    <property type="match status" value="1"/>
</dbReference>
<sequence>MLLFRRIFNFEKPKVEKLADLRLNQRYAPGAAFPLQAWLIGPNFELPGKVENLSGNGLGLLTTDHDSGLRHGQGVKVRLALADFQLTLSAKIAHLRPVARGQYCGLGLQFGDFLEQKSWLQLLQPVAIGQSLRGVPPERVAQNEPQFIKQVFRGEENSALTVWLEKSFGTPLHSFEFETHDYFCRADAKLGVLEAYVREATDSHKGKLSNPVFDTSGGLNDEIRQLFLWILPNLSREVPDDVRAFLQRFAA</sequence>
<dbReference type="RefSeq" id="WP_129046861.1">
    <property type="nucleotide sequence ID" value="NZ_SDHX01000001.1"/>
</dbReference>
<evidence type="ECO:0000259" key="1">
    <source>
        <dbReference type="Pfam" id="PF07238"/>
    </source>
</evidence>